<sequence>MTPGIKRPSYGVGGHCLVLSAGHPWSSRPVTHLHDFPNCLRCNPLLLRCSAHSRSSRPQAGDERNHNPEHRSRT</sequence>
<proteinExistence type="predicted"/>
<comment type="caution">
    <text evidence="2">The sequence shown here is derived from an EMBL/GenBank/DDBJ whole genome shotgun (WGS) entry which is preliminary data.</text>
</comment>
<dbReference type="Proteomes" id="UP000824782">
    <property type="component" value="Unassembled WGS sequence"/>
</dbReference>
<dbReference type="AlphaFoldDB" id="A0AAV6YZF6"/>
<evidence type="ECO:0000313" key="3">
    <source>
        <dbReference type="Proteomes" id="UP000824782"/>
    </source>
</evidence>
<protein>
    <submittedName>
        <fullName evidence="2">Uncharacterized protein</fullName>
    </submittedName>
</protein>
<evidence type="ECO:0000256" key="1">
    <source>
        <dbReference type="SAM" id="MobiDB-lite"/>
    </source>
</evidence>
<reference evidence="2" key="1">
    <citation type="thesis" date="2020" institute="ProQuest LLC" country="789 East Eisenhower Parkway, Ann Arbor, MI, USA">
        <title>Comparative Genomics and Chromosome Evolution.</title>
        <authorList>
            <person name="Mudd A.B."/>
        </authorList>
    </citation>
    <scope>NUCLEOTIDE SEQUENCE</scope>
    <source>
        <strain evidence="2">237g6f4</strain>
        <tissue evidence="2">Blood</tissue>
    </source>
</reference>
<dbReference type="EMBL" id="WNYA01004578">
    <property type="protein sequence ID" value="KAG8542697.1"/>
    <property type="molecule type" value="Genomic_DNA"/>
</dbReference>
<gene>
    <name evidence="2" type="ORF">GDO81_026262</name>
</gene>
<feature type="compositionally biased region" description="Basic and acidic residues" evidence="1">
    <location>
        <begin position="60"/>
        <end position="74"/>
    </location>
</feature>
<feature type="region of interest" description="Disordered" evidence="1">
    <location>
        <begin position="53"/>
        <end position="74"/>
    </location>
</feature>
<name>A0AAV6YZF6_ENGPU</name>
<accession>A0AAV6YZF6</accession>
<organism evidence="2 3">
    <name type="scientific">Engystomops pustulosus</name>
    <name type="common">Tungara frog</name>
    <name type="synonym">Physalaemus pustulosus</name>
    <dbReference type="NCBI Taxonomy" id="76066"/>
    <lineage>
        <taxon>Eukaryota</taxon>
        <taxon>Metazoa</taxon>
        <taxon>Chordata</taxon>
        <taxon>Craniata</taxon>
        <taxon>Vertebrata</taxon>
        <taxon>Euteleostomi</taxon>
        <taxon>Amphibia</taxon>
        <taxon>Batrachia</taxon>
        <taxon>Anura</taxon>
        <taxon>Neobatrachia</taxon>
        <taxon>Hyloidea</taxon>
        <taxon>Leptodactylidae</taxon>
        <taxon>Leiuperinae</taxon>
        <taxon>Engystomops</taxon>
    </lineage>
</organism>
<keyword evidence="3" id="KW-1185">Reference proteome</keyword>
<evidence type="ECO:0000313" key="2">
    <source>
        <dbReference type="EMBL" id="KAG8542697.1"/>
    </source>
</evidence>